<dbReference type="Proteomes" id="UP000226525">
    <property type="component" value="Unassembled WGS sequence"/>
</dbReference>
<dbReference type="SUPFAM" id="SSF56796">
    <property type="entry name" value="Dehydroquinate synthase-like"/>
    <property type="match status" value="1"/>
</dbReference>
<evidence type="ECO:0000256" key="3">
    <source>
        <dbReference type="ARBA" id="ARBA00022723"/>
    </source>
</evidence>
<dbReference type="InterPro" id="IPR032837">
    <property type="entry name" value="G1PDH"/>
</dbReference>
<dbReference type="CDD" id="cd08175">
    <property type="entry name" value="G1PDH"/>
    <property type="match status" value="1"/>
</dbReference>
<feature type="coiled-coil region" evidence="10">
    <location>
        <begin position="369"/>
        <end position="396"/>
    </location>
</feature>
<dbReference type="InterPro" id="IPR016205">
    <property type="entry name" value="Glycerol_DH"/>
</dbReference>
<keyword evidence="2" id="KW-0444">Lipid biosynthesis</keyword>
<protein>
    <submittedName>
        <fullName evidence="11">Glycerol-1-phosphate dehydrogenase</fullName>
    </submittedName>
</protein>
<evidence type="ECO:0000256" key="7">
    <source>
        <dbReference type="ARBA" id="ARBA00023098"/>
    </source>
</evidence>
<evidence type="ECO:0000256" key="2">
    <source>
        <dbReference type="ARBA" id="ARBA00022516"/>
    </source>
</evidence>
<evidence type="ECO:0000256" key="9">
    <source>
        <dbReference type="ARBA" id="ARBA00023264"/>
    </source>
</evidence>
<keyword evidence="5" id="KW-0560">Oxidoreductase</keyword>
<dbReference type="AlphaFoldDB" id="A0A2D6YJI0"/>
<dbReference type="Gene3D" id="3.40.50.1970">
    <property type="match status" value="1"/>
</dbReference>
<dbReference type="GO" id="GO:0005829">
    <property type="term" value="C:cytosol"/>
    <property type="evidence" value="ECO:0007669"/>
    <property type="project" value="TreeGrafter"/>
</dbReference>
<evidence type="ECO:0000313" key="12">
    <source>
        <dbReference type="Proteomes" id="UP000226525"/>
    </source>
</evidence>
<gene>
    <name evidence="11" type="ORF">CMN54_07885</name>
</gene>
<evidence type="ECO:0000256" key="5">
    <source>
        <dbReference type="ARBA" id="ARBA00023002"/>
    </source>
</evidence>
<keyword evidence="10" id="KW-0175">Coiled coil</keyword>
<proteinExistence type="predicted"/>
<dbReference type="GO" id="GO:0008654">
    <property type="term" value="P:phospholipid biosynthetic process"/>
    <property type="evidence" value="ECO:0007669"/>
    <property type="project" value="UniProtKB-KW"/>
</dbReference>
<keyword evidence="6" id="KW-0520">NAD</keyword>
<dbReference type="Pfam" id="PF13685">
    <property type="entry name" value="Fe-ADH_2"/>
    <property type="match status" value="1"/>
</dbReference>
<keyword evidence="1" id="KW-0963">Cytoplasm</keyword>
<keyword evidence="7" id="KW-0443">Lipid metabolism</keyword>
<evidence type="ECO:0000256" key="10">
    <source>
        <dbReference type="SAM" id="Coils"/>
    </source>
</evidence>
<keyword evidence="3" id="KW-0479">Metal-binding</keyword>
<dbReference type="GO" id="GO:0016614">
    <property type="term" value="F:oxidoreductase activity, acting on CH-OH group of donors"/>
    <property type="evidence" value="ECO:0007669"/>
    <property type="project" value="InterPro"/>
</dbReference>
<evidence type="ECO:0000256" key="6">
    <source>
        <dbReference type="ARBA" id="ARBA00023027"/>
    </source>
</evidence>
<dbReference type="PANTHER" id="PTHR43616:SF5">
    <property type="entry name" value="GLYCEROL DEHYDROGENASE 1"/>
    <property type="match status" value="1"/>
</dbReference>
<organism evidence="11 12">
    <name type="scientific">SAR324 cluster bacterium</name>
    <dbReference type="NCBI Taxonomy" id="2024889"/>
    <lineage>
        <taxon>Bacteria</taxon>
        <taxon>Deltaproteobacteria</taxon>
        <taxon>SAR324 cluster</taxon>
    </lineage>
</organism>
<name>A0A2D6YJI0_9DELT</name>
<evidence type="ECO:0000256" key="4">
    <source>
        <dbReference type="ARBA" id="ARBA00022857"/>
    </source>
</evidence>
<sequence length="467" mass="51905">MYLPHPNQKETNFDQADLTQNTHKSSNEILAQLLAEFVPKSQTIREVFIESSALKNLPEKLLHHFGLSKVMLIADENTWSVAGLAAQRELQKAEFTVEKILFPANPRPRPTIEAARTLSDKLNSDNSIPIVVGTGVLNDLVKFAAFKAGQSYCCVPTAASMDGYASAGSVLSDQGFKITHNCAPPKLILIDLDILGTAPSEMNGWGYGDLAGKVPAGGDWIVADSLGLEIIDPIAWPLVQGNLRLCLENPEGIRKGEPEALQSLIIGLLLTGLAMEFFGSSRPASGADHQIAHLWEMEHHQFNSQPVSHGACVSIGCLSTMALYDWLLQQPLDQLAYNKSNYKTMEDKEAEIKYVFKQPEIAKRAFVETEKKHLELEQIEERIAQLKTVWPKLRNRLQSHLLPTIKLKSLLEAASAPIRAHQIGISEDHLKRTIRAARFIRSRYTILDLLDQTDLLDRALLEARLPF</sequence>
<evidence type="ECO:0000313" key="11">
    <source>
        <dbReference type="EMBL" id="MAH63348.1"/>
    </source>
</evidence>
<evidence type="ECO:0000256" key="8">
    <source>
        <dbReference type="ARBA" id="ARBA00023209"/>
    </source>
</evidence>
<dbReference type="GO" id="GO:0046872">
    <property type="term" value="F:metal ion binding"/>
    <property type="evidence" value="ECO:0007669"/>
    <property type="project" value="UniProtKB-KW"/>
</dbReference>
<dbReference type="EMBL" id="NZEX01000090">
    <property type="protein sequence ID" value="MAH63348.1"/>
    <property type="molecule type" value="Genomic_DNA"/>
</dbReference>
<keyword evidence="9" id="KW-1208">Phospholipid metabolism</keyword>
<keyword evidence="8" id="KW-0594">Phospholipid biosynthesis</keyword>
<reference evidence="12" key="1">
    <citation type="submission" date="2017-09" db="EMBL/GenBank/DDBJ databases">
        <title>The Reconstruction of 2,631 Draft Metagenome-Assembled Genomes from the Global Oceans.</title>
        <authorList>
            <person name="Tully B.J."/>
            <person name="Graham E.D."/>
            <person name="Heidelberg J.F."/>
        </authorList>
    </citation>
    <scope>NUCLEOTIDE SEQUENCE [LARGE SCALE GENOMIC DNA]</scope>
</reference>
<dbReference type="PANTHER" id="PTHR43616">
    <property type="entry name" value="GLYCEROL DEHYDROGENASE"/>
    <property type="match status" value="1"/>
</dbReference>
<keyword evidence="4" id="KW-0521">NADP</keyword>
<evidence type="ECO:0000256" key="1">
    <source>
        <dbReference type="ARBA" id="ARBA00022490"/>
    </source>
</evidence>
<comment type="caution">
    <text evidence="11">The sequence shown here is derived from an EMBL/GenBank/DDBJ whole genome shotgun (WGS) entry which is preliminary data.</text>
</comment>
<dbReference type="Gene3D" id="1.20.1090.10">
    <property type="entry name" value="Dehydroquinate synthase-like - alpha domain"/>
    <property type="match status" value="1"/>
</dbReference>
<accession>A0A2D6YJI0</accession>